<feature type="binding site" evidence="10">
    <location>
        <position position="233"/>
    </location>
    <ligand>
        <name>K(+)</name>
        <dbReference type="ChEBI" id="CHEBI:29103"/>
    </ligand>
</feature>
<comment type="cofactor">
    <cofactor evidence="10">
        <name>K(+)</name>
        <dbReference type="ChEBI" id="CHEBI:29103"/>
    </cofactor>
    <text evidence="10">Binds 1 potassium ion per subunit.</text>
</comment>
<comment type="similarity">
    <text evidence="1 10 11">Belongs to the TRAFAC class TrmE-Era-EngA-EngB-Septin-like GTPase superfamily. TrmE GTPase family.</text>
</comment>
<dbReference type="NCBIfam" id="TIGR00450">
    <property type="entry name" value="mnmE_trmE_thdF"/>
    <property type="match status" value="1"/>
</dbReference>
<gene>
    <name evidence="13" type="primary">mnmE_2</name>
    <name evidence="10" type="synonym">mnmE</name>
    <name evidence="10" type="synonym">trmE</name>
    <name evidence="13" type="ORF">H0A61_00975</name>
</gene>
<feature type="binding site" evidence="10">
    <location>
        <position position="252"/>
    </location>
    <ligand>
        <name>K(+)</name>
        <dbReference type="ChEBI" id="CHEBI:29103"/>
    </ligand>
</feature>
<dbReference type="CDD" id="cd04164">
    <property type="entry name" value="trmE"/>
    <property type="match status" value="1"/>
</dbReference>
<keyword evidence="7 10" id="KW-0460">Magnesium</keyword>
<evidence type="ECO:0000256" key="8">
    <source>
        <dbReference type="ARBA" id="ARBA00022958"/>
    </source>
</evidence>
<feature type="binding site" evidence="10">
    <location>
        <position position="88"/>
    </location>
    <ligand>
        <name>(6S)-5-formyl-5,6,7,8-tetrahydrofolate</name>
        <dbReference type="ChEBI" id="CHEBI:57457"/>
    </ligand>
</feature>
<dbReference type="Pfam" id="PF10396">
    <property type="entry name" value="TrmE_N"/>
    <property type="match status" value="1"/>
</dbReference>
<comment type="subcellular location">
    <subcellularLocation>
        <location evidence="10">Cytoplasm</location>
    </subcellularLocation>
</comment>
<dbReference type="RefSeq" id="WP_206708843.1">
    <property type="nucleotide sequence ID" value="NZ_CP059066.1"/>
</dbReference>
<feature type="binding site" evidence="10">
    <location>
        <position position="461"/>
    </location>
    <ligand>
        <name>(6S)-5-formyl-5,6,7,8-tetrahydrofolate</name>
        <dbReference type="ChEBI" id="CHEBI:57457"/>
    </ligand>
</feature>
<dbReference type="InterPro" id="IPR005225">
    <property type="entry name" value="Small_GTP-bd"/>
</dbReference>
<dbReference type="NCBIfam" id="TIGR00231">
    <property type="entry name" value="small_GTP"/>
    <property type="match status" value="1"/>
</dbReference>
<dbReference type="GO" id="GO:0005829">
    <property type="term" value="C:cytosol"/>
    <property type="evidence" value="ECO:0007669"/>
    <property type="project" value="TreeGrafter"/>
</dbReference>
<feature type="binding site" evidence="10">
    <location>
        <position position="257"/>
    </location>
    <ligand>
        <name>K(+)</name>
        <dbReference type="ChEBI" id="CHEBI:29103"/>
    </ligand>
</feature>
<dbReference type="PANTHER" id="PTHR42714:SF2">
    <property type="entry name" value="TRNA MODIFICATION GTPASE GTPBP3, MITOCHONDRIAL"/>
    <property type="match status" value="1"/>
</dbReference>
<comment type="subunit">
    <text evidence="10">Homodimer. Heterotetramer of two MnmE and two MnmG subunits.</text>
</comment>
<reference evidence="13" key="1">
    <citation type="submission" date="2020-07" db="EMBL/GenBank/DDBJ databases">
        <title>Koleobacter methoxysyntrophicus gen. nov., sp. nov., a novel anaerobic bacterium isolated from deep subsurface oil field and proposal of Koleobacterales ord. nov. in the phylum Firmicutes.</title>
        <authorList>
            <person name="Sakamoto S."/>
            <person name="Tamaki H."/>
        </authorList>
    </citation>
    <scope>NUCLEOTIDE SEQUENCE</scope>
    <source>
        <strain evidence="13">NRmbB1</strain>
    </source>
</reference>
<dbReference type="AlphaFoldDB" id="A0A8A0RMF3"/>
<dbReference type="SUPFAM" id="SSF52540">
    <property type="entry name" value="P-loop containing nucleoside triphosphate hydrolases"/>
    <property type="match status" value="1"/>
</dbReference>
<dbReference type="FunFam" id="3.30.1360.120:FF:000003">
    <property type="entry name" value="tRNA modification GTPase MnmE"/>
    <property type="match status" value="1"/>
</dbReference>
<keyword evidence="2 10" id="KW-0963">Cytoplasm</keyword>
<dbReference type="InterPro" id="IPR025867">
    <property type="entry name" value="MnmE_helical"/>
</dbReference>
<accession>A0A8A0RMF3</accession>
<evidence type="ECO:0000256" key="3">
    <source>
        <dbReference type="ARBA" id="ARBA00022694"/>
    </source>
</evidence>
<feature type="binding site" evidence="10">
    <location>
        <begin position="233"/>
        <end position="238"/>
    </location>
    <ligand>
        <name>GTP</name>
        <dbReference type="ChEBI" id="CHEBI:37565"/>
    </ligand>
</feature>
<keyword evidence="4 10" id="KW-0479">Metal-binding</keyword>
<dbReference type="GO" id="GO:0042802">
    <property type="term" value="F:identical protein binding"/>
    <property type="evidence" value="ECO:0007669"/>
    <property type="project" value="UniProtKB-ARBA"/>
</dbReference>
<dbReference type="GO" id="GO:0046872">
    <property type="term" value="F:metal ion binding"/>
    <property type="evidence" value="ECO:0007669"/>
    <property type="project" value="UniProtKB-KW"/>
</dbReference>
<dbReference type="GO" id="GO:0030488">
    <property type="term" value="P:tRNA methylation"/>
    <property type="evidence" value="ECO:0007669"/>
    <property type="project" value="TreeGrafter"/>
</dbReference>
<dbReference type="FunFam" id="3.40.50.300:FF:000494">
    <property type="entry name" value="tRNA modification GTPase MnmE"/>
    <property type="match status" value="1"/>
</dbReference>
<evidence type="ECO:0000256" key="6">
    <source>
        <dbReference type="ARBA" id="ARBA00022801"/>
    </source>
</evidence>
<dbReference type="Pfam" id="PF12631">
    <property type="entry name" value="MnmE_helical"/>
    <property type="match status" value="1"/>
</dbReference>
<evidence type="ECO:0000256" key="10">
    <source>
        <dbReference type="HAMAP-Rule" id="MF_00379"/>
    </source>
</evidence>
<feature type="binding site" evidence="10">
    <location>
        <begin position="277"/>
        <end position="280"/>
    </location>
    <ligand>
        <name>GTP</name>
        <dbReference type="ChEBI" id="CHEBI:37565"/>
    </ligand>
</feature>
<dbReference type="PANTHER" id="PTHR42714">
    <property type="entry name" value="TRNA MODIFICATION GTPASE GTPBP3"/>
    <property type="match status" value="1"/>
</dbReference>
<feature type="domain" description="TrmE-type G" evidence="12">
    <location>
        <begin position="223"/>
        <end position="382"/>
    </location>
</feature>
<dbReference type="Proteomes" id="UP000662904">
    <property type="component" value="Chromosome"/>
</dbReference>
<dbReference type="Gene3D" id="1.20.120.430">
    <property type="entry name" value="tRNA modification GTPase MnmE domain 2"/>
    <property type="match status" value="1"/>
</dbReference>
<feature type="binding site" evidence="10">
    <location>
        <begin position="252"/>
        <end position="258"/>
    </location>
    <ligand>
        <name>GTP</name>
        <dbReference type="ChEBI" id="CHEBI:37565"/>
    </ligand>
</feature>
<dbReference type="HAMAP" id="MF_00379">
    <property type="entry name" value="GTPase_MnmE"/>
    <property type="match status" value="1"/>
</dbReference>
<keyword evidence="8 10" id="KW-0630">Potassium</keyword>
<dbReference type="Gene3D" id="3.40.50.300">
    <property type="entry name" value="P-loop containing nucleotide triphosphate hydrolases"/>
    <property type="match status" value="1"/>
</dbReference>
<dbReference type="SUPFAM" id="SSF116878">
    <property type="entry name" value="TrmE connector domain"/>
    <property type="match status" value="1"/>
</dbReference>
<dbReference type="Pfam" id="PF01926">
    <property type="entry name" value="MMR_HSR1"/>
    <property type="match status" value="1"/>
</dbReference>
<dbReference type="InterPro" id="IPR027368">
    <property type="entry name" value="MnmE_dom2"/>
</dbReference>
<feature type="binding site" evidence="10">
    <location>
        <position position="237"/>
    </location>
    <ligand>
        <name>Mg(2+)</name>
        <dbReference type="ChEBI" id="CHEBI:18420"/>
    </ligand>
</feature>
<dbReference type="Gene3D" id="3.30.1360.120">
    <property type="entry name" value="Probable tRNA modification gtpase trme, domain 1"/>
    <property type="match status" value="1"/>
</dbReference>
<evidence type="ECO:0000256" key="9">
    <source>
        <dbReference type="ARBA" id="ARBA00023134"/>
    </source>
</evidence>
<dbReference type="PRINTS" id="PR00449">
    <property type="entry name" value="RASTRNSFRMNG"/>
</dbReference>
<comment type="caution">
    <text evidence="10">Lacks conserved residue(s) required for the propagation of feature annotation.</text>
</comment>
<dbReference type="InterPro" id="IPR004520">
    <property type="entry name" value="GTPase_MnmE"/>
</dbReference>
<protein>
    <recommendedName>
        <fullName evidence="10">tRNA modification GTPase MnmE</fullName>
        <ecNumber evidence="10">3.6.-.-</ecNumber>
    </recommendedName>
</protein>
<dbReference type="GO" id="GO:0003924">
    <property type="term" value="F:GTPase activity"/>
    <property type="evidence" value="ECO:0007669"/>
    <property type="project" value="UniProtKB-UniRule"/>
</dbReference>
<dbReference type="EMBL" id="CP059066">
    <property type="protein sequence ID" value="QSQ08637.1"/>
    <property type="molecule type" value="Genomic_DNA"/>
</dbReference>
<comment type="function">
    <text evidence="10">Exhibits a very high intrinsic GTPase hydrolysis rate. Involved in the addition of a carboxymethylaminomethyl (cmnm) group at the wobble position (U34) of certain tRNAs, forming tRNA-cmnm(5)s(2)U34.</text>
</comment>
<keyword evidence="3 10" id="KW-0819">tRNA processing</keyword>
<dbReference type="GO" id="GO:0005525">
    <property type="term" value="F:GTP binding"/>
    <property type="evidence" value="ECO:0007669"/>
    <property type="project" value="UniProtKB-UniRule"/>
</dbReference>
<dbReference type="InterPro" id="IPR031168">
    <property type="entry name" value="G_TrmE"/>
</dbReference>
<keyword evidence="14" id="KW-1185">Reference proteome</keyword>
<feature type="binding site" evidence="10">
    <location>
        <position position="258"/>
    </location>
    <ligand>
        <name>Mg(2+)</name>
        <dbReference type="ChEBI" id="CHEBI:18420"/>
    </ligand>
</feature>
<keyword evidence="5 10" id="KW-0547">Nucleotide-binding</keyword>
<evidence type="ECO:0000259" key="12">
    <source>
        <dbReference type="PROSITE" id="PS51709"/>
    </source>
</evidence>
<evidence type="ECO:0000256" key="5">
    <source>
        <dbReference type="ARBA" id="ARBA00022741"/>
    </source>
</evidence>
<keyword evidence="9 10" id="KW-0342">GTP-binding</keyword>
<dbReference type="NCBIfam" id="NF003661">
    <property type="entry name" value="PRK05291.1-3"/>
    <property type="match status" value="1"/>
</dbReference>
<dbReference type="InterPro" id="IPR027266">
    <property type="entry name" value="TrmE/GcvT-like"/>
</dbReference>
<dbReference type="GO" id="GO:0002098">
    <property type="term" value="P:tRNA wobble uridine modification"/>
    <property type="evidence" value="ECO:0007669"/>
    <property type="project" value="TreeGrafter"/>
</dbReference>
<evidence type="ECO:0000256" key="11">
    <source>
        <dbReference type="RuleBase" id="RU003313"/>
    </source>
</evidence>
<dbReference type="KEGG" id="kme:H0A61_00975"/>
<name>A0A8A0RMF3_9FIRM</name>
<evidence type="ECO:0000256" key="1">
    <source>
        <dbReference type="ARBA" id="ARBA00011043"/>
    </source>
</evidence>
<dbReference type="InterPro" id="IPR018948">
    <property type="entry name" value="GTP-bd_TrmE_N"/>
</dbReference>
<dbReference type="CDD" id="cd14858">
    <property type="entry name" value="TrmE_N"/>
    <property type="match status" value="1"/>
</dbReference>
<feature type="binding site" evidence="10">
    <location>
        <position position="23"/>
    </location>
    <ligand>
        <name>(6S)-5-formyl-5,6,7,8-tetrahydrofolate</name>
        <dbReference type="ChEBI" id="CHEBI:57457"/>
    </ligand>
</feature>
<organism evidence="13 14">
    <name type="scientific">Koleobacter methoxysyntrophicus</name>
    <dbReference type="NCBI Taxonomy" id="2751313"/>
    <lineage>
        <taxon>Bacteria</taxon>
        <taxon>Bacillati</taxon>
        <taxon>Bacillota</taxon>
        <taxon>Clostridia</taxon>
        <taxon>Koleobacterales</taxon>
        <taxon>Koleobacteraceae</taxon>
        <taxon>Koleobacter</taxon>
    </lineage>
</organism>
<evidence type="ECO:0000313" key="14">
    <source>
        <dbReference type="Proteomes" id="UP000662904"/>
    </source>
</evidence>
<proteinExistence type="inferred from homology"/>
<dbReference type="PROSITE" id="PS51709">
    <property type="entry name" value="G_TRME"/>
    <property type="match status" value="1"/>
</dbReference>
<feature type="binding site" evidence="10">
    <location>
        <position position="127"/>
    </location>
    <ligand>
        <name>(6S)-5-formyl-5,6,7,8-tetrahydrofolate</name>
        <dbReference type="ChEBI" id="CHEBI:57457"/>
    </ligand>
</feature>
<dbReference type="InterPro" id="IPR027417">
    <property type="entry name" value="P-loop_NTPase"/>
</dbReference>
<keyword evidence="6 10" id="KW-0378">Hydrolase</keyword>
<evidence type="ECO:0000256" key="4">
    <source>
        <dbReference type="ARBA" id="ARBA00022723"/>
    </source>
</evidence>
<sequence length="461" mass="51040">MGEDDTIAAISTPLGEGGIGIVRVSGKDALQIADKIFVGSRKKSLEELPSHSLNYGRIIDPDSGQVIDEVLLSIMRAPRTYTREDIVEINCHGGIVPTKRVLELVLEKGARLAEPGEFTKRAFLNGRIDLSQAEAVMDLIRAQTDMGLAVAVNQLEGGLSKRVNSIRDILLEVLAHIEASIDFPEEDIEEMSIEEIKTRIVNAVKEIDKLLDTANTGKIIKEGLKTVIIGKPNVGKSSLLNALLQEKRAIVTDIPGTTRDIIEEVINIKGIPLKIVDTAGIRETEDIVEKIGVERSREFFAKADLVLLVLDAADELTKEDIMIMELIGEKKAIILINKTDLPQKLDEERVMNMVGDKPVLKISVKENLGIEDLKDTIAQIFFKGELKSRDNTMITNIRHRDALKKAKENLVDAIKTIDAGMPLDCMSIDIKEAWNRIGEITGETVKEDILNEIFRRFCIGK</sequence>
<dbReference type="EC" id="3.6.-.-" evidence="10"/>
<dbReference type="InterPro" id="IPR006073">
    <property type="entry name" value="GTP-bd"/>
</dbReference>
<evidence type="ECO:0000256" key="7">
    <source>
        <dbReference type="ARBA" id="ARBA00022842"/>
    </source>
</evidence>
<evidence type="ECO:0000313" key="13">
    <source>
        <dbReference type="EMBL" id="QSQ08637.1"/>
    </source>
</evidence>
<evidence type="ECO:0000256" key="2">
    <source>
        <dbReference type="ARBA" id="ARBA00022490"/>
    </source>
</evidence>
<feature type="binding site" evidence="10">
    <location>
        <position position="254"/>
    </location>
    <ligand>
        <name>K(+)</name>
        <dbReference type="ChEBI" id="CHEBI:29103"/>
    </ligand>
</feature>